<comment type="similarity">
    <text evidence="1">Belongs to the short-chain dehydrogenases/reductases (SDR) family.</text>
</comment>
<comment type="caution">
    <text evidence="4">The sequence shown here is derived from an EMBL/GenBank/DDBJ whole genome shotgun (WGS) entry which is preliminary data.</text>
</comment>
<dbReference type="Proteomes" id="UP001305779">
    <property type="component" value="Unassembled WGS sequence"/>
</dbReference>
<dbReference type="InterPro" id="IPR002347">
    <property type="entry name" value="SDR_fam"/>
</dbReference>
<proteinExistence type="inferred from homology"/>
<dbReference type="InterPro" id="IPR036291">
    <property type="entry name" value="NAD(P)-bd_dom_sf"/>
</dbReference>
<keyword evidence="3" id="KW-0472">Membrane</keyword>
<gene>
    <name evidence="4" type="ORF">PRZ48_012127</name>
</gene>
<keyword evidence="5" id="KW-1185">Reference proteome</keyword>
<keyword evidence="3" id="KW-0812">Transmembrane</keyword>
<reference evidence="4 5" key="1">
    <citation type="journal article" date="2023" name="G3 (Bethesda)">
        <title>A chromosome-level genome assembly of Zasmidium syzygii isolated from banana leaves.</title>
        <authorList>
            <person name="van Westerhoven A.C."/>
            <person name="Mehrabi R."/>
            <person name="Talebi R."/>
            <person name="Steentjes M.B.F."/>
            <person name="Corcolon B."/>
            <person name="Chong P.A."/>
            <person name="Kema G.H.J."/>
            <person name="Seidl M.F."/>
        </authorList>
    </citation>
    <scope>NUCLEOTIDE SEQUENCE [LARGE SCALE GENOMIC DNA]</scope>
    <source>
        <strain evidence="4 5">P124</strain>
    </source>
</reference>
<dbReference type="Pfam" id="PF00106">
    <property type="entry name" value="adh_short"/>
    <property type="match status" value="1"/>
</dbReference>
<keyword evidence="3" id="KW-1133">Transmembrane helix</keyword>
<dbReference type="PIRSF" id="PIRSF000126">
    <property type="entry name" value="11-beta-HSD1"/>
    <property type="match status" value="1"/>
</dbReference>
<evidence type="ECO:0000256" key="3">
    <source>
        <dbReference type="SAM" id="Phobius"/>
    </source>
</evidence>
<dbReference type="PRINTS" id="PR00081">
    <property type="entry name" value="GDHRDH"/>
</dbReference>
<dbReference type="PANTHER" id="PTHR43899">
    <property type="entry name" value="RH59310P"/>
    <property type="match status" value="1"/>
</dbReference>
<dbReference type="SUPFAM" id="SSF51735">
    <property type="entry name" value="NAD(P)-binding Rossmann-fold domains"/>
    <property type="match status" value="1"/>
</dbReference>
<evidence type="ECO:0000256" key="2">
    <source>
        <dbReference type="ARBA" id="ARBA00023002"/>
    </source>
</evidence>
<sequence>MESIINIFRTSLTVFGQQPLMWKLLATVGAIWTGNILANIGTFTWLHFLRRSSLARYKSKSSWALITGSSDGIGKAFAHELCHRGFNVVLHGRNEKKLENVRAEILNEHPAQEVRILLLDVAESAGDHARLDEAVDQLEDIDLKVLINNVGGVAKRLWIPLQDYSDDDARLFLDMNCRFQTELTRRLLPRFINGPSLIMNIGSFVSELPAPYISVFGGAKAFGKAWSRSLHFEMLAEGHDVEVLQVQVGMVSTPNEPRPESLFVPNALRMAQSSLDKVGCGRSVVFGYWPHQLHCSLLIDLPGLLRDRLLMRIVKGLKEQEERDLKS</sequence>
<dbReference type="PANTHER" id="PTHR43899:SF13">
    <property type="entry name" value="RH59310P"/>
    <property type="match status" value="1"/>
</dbReference>
<keyword evidence="2" id="KW-0560">Oxidoreductase</keyword>
<evidence type="ECO:0000313" key="5">
    <source>
        <dbReference type="Proteomes" id="UP001305779"/>
    </source>
</evidence>
<dbReference type="EMBL" id="JAXOVC010000010">
    <property type="protein sequence ID" value="KAK4496148.1"/>
    <property type="molecule type" value="Genomic_DNA"/>
</dbReference>
<dbReference type="Gene3D" id="3.40.50.720">
    <property type="entry name" value="NAD(P)-binding Rossmann-like Domain"/>
    <property type="match status" value="1"/>
</dbReference>
<name>A0ABR0E4G2_ZASCE</name>
<feature type="transmembrane region" description="Helical" evidence="3">
    <location>
        <begin position="20"/>
        <end position="48"/>
    </location>
</feature>
<accession>A0ABR0E4G2</accession>
<organism evidence="4 5">
    <name type="scientific">Zasmidium cellare</name>
    <name type="common">Wine cellar mold</name>
    <name type="synonym">Racodium cellare</name>
    <dbReference type="NCBI Taxonomy" id="395010"/>
    <lineage>
        <taxon>Eukaryota</taxon>
        <taxon>Fungi</taxon>
        <taxon>Dikarya</taxon>
        <taxon>Ascomycota</taxon>
        <taxon>Pezizomycotina</taxon>
        <taxon>Dothideomycetes</taxon>
        <taxon>Dothideomycetidae</taxon>
        <taxon>Mycosphaerellales</taxon>
        <taxon>Mycosphaerellaceae</taxon>
        <taxon>Zasmidium</taxon>
    </lineage>
</organism>
<evidence type="ECO:0000313" key="4">
    <source>
        <dbReference type="EMBL" id="KAK4496148.1"/>
    </source>
</evidence>
<dbReference type="InterPro" id="IPR051019">
    <property type="entry name" value="VLCFA-Steroid_DH"/>
</dbReference>
<evidence type="ECO:0000256" key="1">
    <source>
        <dbReference type="ARBA" id="ARBA00006484"/>
    </source>
</evidence>
<protein>
    <submittedName>
        <fullName evidence="4">Uncharacterized protein</fullName>
    </submittedName>
</protein>